<accession>A0A8J3CA13</accession>
<feature type="region of interest" description="Disordered" evidence="1">
    <location>
        <begin position="185"/>
        <end position="206"/>
    </location>
</feature>
<dbReference type="RefSeq" id="WP_189053408.1">
    <property type="nucleotide sequence ID" value="NZ_BMMK01000002.1"/>
</dbReference>
<reference evidence="2" key="2">
    <citation type="submission" date="2020-09" db="EMBL/GenBank/DDBJ databases">
        <authorList>
            <person name="Sun Q."/>
            <person name="Zhou Y."/>
        </authorList>
    </citation>
    <scope>NUCLEOTIDE SEQUENCE</scope>
    <source>
        <strain evidence="2">CGMCC 4.5737</strain>
    </source>
</reference>
<reference evidence="2" key="1">
    <citation type="journal article" date="2014" name="Int. J. Syst. Evol. Microbiol.">
        <title>Complete genome sequence of Corynebacterium casei LMG S-19264T (=DSM 44701T), isolated from a smear-ripened cheese.</title>
        <authorList>
            <consortium name="US DOE Joint Genome Institute (JGI-PGF)"/>
            <person name="Walter F."/>
            <person name="Albersmeier A."/>
            <person name="Kalinowski J."/>
            <person name="Ruckert C."/>
        </authorList>
    </citation>
    <scope>NUCLEOTIDE SEQUENCE</scope>
    <source>
        <strain evidence="2">CGMCC 4.5737</strain>
    </source>
</reference>
<evidence type="ECO:0000313" key="2">
    <source>
        <dbReference type="EMBL" id="GGM36715.1"/>
    </source>
</evidence>
<evidence type="ECO:0008006" key="4">
    <source>
        <dbReference type="Google" id="ProtNLM"/>
    </source>
</evidence>
<organism evidence="2 3">
    <name type="scientific">Longimycelium tulufanense</name>
    <dbReference type="NCBI Taxonomy" id="907463"/>
    <lineage>
        <taxon>Bacteria</taxon>
        <taxon>Bacillati</taxon>
        <taxon>Actinomycetota</taxon>
        <taxon>Actinomycetes</taxon>
        <taxon>Pseudonocardiales</taxon>
        <taxon>Pseudonocardiaceae</taxon>
        <taxon>Longimycelium</taxon>
    </lineage>
</organism>
<dbReference type="SUPFAM" id="SSF55961">
    <property type="entry name" value="Bet v1-like"/>
    <property type="match status" value="1"/>
</dbReference>
<dbReference type="InterPro" id="IPR023393">
    <property type="entry name" value="START-like_dom_sf"/>
</dbReference>
<sequence>MGERNEQMRVFWRRLVLVAVPLAAAAAALVTRRPVGRLAAAVRGREVSADLMVGEPVTAVYRYCRDGCVLADLVTEIRRIDRVSDRLVRVHLVAPSGHPLIIPVERTADHDNRLVAWKAGGRHGLCGVQLRLRPGPGRHTTLMHARLWWRPGHGLAQHFRGDPRTRLDEAVHRLECALADRLADGDVVPPARRPSTRPRPETQPTS</sequence>
<comment type="caution">
    <text evidence="2">The sequence shown here is derived from an EMBL/GenBank/DDBJ whole genome shotgun (WGS) entry which is preliminary data.</text>
</comment>
<keyword evidence="3" id="KW-1185">Reference proteome</keyword>
<evidence type="ECO:0000313" key="3">
    <source>
        <dbReference type="Proteomes" id="UP000637578"/>
    </source>
</evidence>
<dbReference type="EMBL" id="BMMK01000002">
    <property type="protein sequence ID" value="GGM36715.1"/>
    <property type="molecule type" value="Genomic_DNA"/>
</dbReference>
<gene>
    <name evidence="2" type="ORF">GCM10012275_04860</name>
</gene>
<dbReference type="Proteomes" id="UP000637578">
    <property type="component" value="Unassembled WGS sequence"/>
</dbReference>
<protein>
    <recommendedName>
        <fullName evidence="4">SRPBCC family protein</fullName>
    </recommendedName>
</protein>
<dbReference type="AlphaFoldDB" id="A0A8J3CA13"/>
<evidence type="ECO:0000256" key="1">
    <source>
        <dbReference type="SAM" id="MobiDB-lite"/>
    </source>
</evidence>
<proteinExistence type="predicted"/>
<dbReference type="Gene3D" id="3.30.530.20">
    <property type="match status" value="1"/>
</dbReference>
<name>A0A8J3CA13_9PSEU</name>